<gene>
    <name evidence="1" type="ORF">ENM11_06685</name>
</gene>
<proteinExistence type="predicted"/>
<dbReference type="EMBL" id="DRWN01000056">
    <property type="protein sequence ID" value="HHK68818.1"/>
    <property type="molecule type" value="Genomic_DNA"/>
</dbReference>
<evidence type="ECO:0000313" key="1">
    <source>
        <dbReference type="EMBL" id="HHK68818.1"/>
    </source>
</evidence>
<name>A0A7C5LAC6_CALS0</name>
<evidence type="ECO:0008006" key="2">
    <source>
        <dbReference type="Google" id="ProtNLM"/>
    </source>
</evidence>
<organism evidence="1">
    <name type="scientific">Caldiarchaeum subterraneum</name>
    <dbReference type="NCBI Taxonomy" id="311458"/>
    <lineage>
        <taxon>Archaea</taxon>
        <taxon>Nitrososphaerota</taxon>
        <taxon>Candidatus Caldarchaeales</taxon>
        <taxon>Candidatus Caldarchaeaceae</taxon>
        <taxon>Candidatus Caldarchaeum</taxon>
    </lineage>
</organism>
<accession>A0A7C5LAC6</accession>
<protein>
    <recommendedName>
        <fullName evidence="2">LIM zinc-binding domain-containing protein</fullName>
    </recommendedName>
</protein>
<reference evidence="1" key="1">
    <citation type="journal article" date="2020" name="mSystems">
        <title>Genome- and Community-Level Interaction Insights into Carbon Utilization and Element Cycling Functions of Hydrothermarchaeota in Hydrothermal Sediment.</title>
        <authorList>
            <person name="Zhou Z."/>
            <person name="Liu Y."/>
            <person name="Xu W."/>
            <person name="Pan J."/>
            <person name="Luo Z.H."/>
            <person name="Li M."/>
        </authorList>
    </citation>
    <scope>NUCLEOTIDE SEQUENCE [LARGE SCALE GENOMIC DNA]</scope>
    <source>
        <strain evidence="1">SpSt-1056</strain>
    </source>
</reference>
<sequence>MLGHLQKAEDNVVCRVCGREISGKDMSFYVTGFGNVCRTCGLQQVVCEGCGSNVKRMTVTVLRGRTLCLSCYRTEREKGEKRILKEKNAGSIQEALRLAADDTPEGFRLIGLRLKPSSTKTWVAEYEREDVFISRCS</sequence>
<dbReference type="AlphaFoldDB" id="A0A7C5LAC6"/>
<comment type="caution">
    <text evidence="1">The sequence shown here is derived from an EMBL/GenBank/DDBJ whole genome shotgun (WGS) entry which is preliminary data.</text>
</comment>